<dbReference type="PIRSF" id="PIRSF002721">
    <property type="entry name" value="Surface_antigen_Rickettsia"/>
    <property type="match status" value="1"/>
</dbReference>
<evidence type="ECO:0000313" key="1">
    <source>
        <dbReference type="EMBL" id="MEM5502377.1"/>
    </source>
</evidence>
<organism evidence="1 2">
    <name type="scientific">Ahrensia kielensis</name>
    <dbReference type="NCBI Taxonomy" id="76980"/>
    <lineage>
        <taxon>Bacteria</taxon>
        <taxon>Pseudomonadati</taxon>
        <taxon>Pseudomonadota</taxon>
        <taxon>Alphaproteobacteria</taxon>
        <taxon>Hyphomicrobiales</taxon>
        <taxon>Ahrensiaceae</taxon>
        <taxon>Ahrensia</taxon>
    </lineage>
</organism>
<gene>
    <name evidence="1" type="ORF">WNY59_12350</name>
</gene>
<proteinExistence type="predicted"/>
<dbReference type="RefSeq" id="WP_342848698.1">
    <property type="nucleotide sequence ID" value="NZ_JBBMQO010000006.1"/>
</dbReference>
<keyword evidence="2" id="KW-1185">Reference proteome</keyword>
<dbReference type="EMBL" id="JBBMQO010000006">
    <property type="protein sequence ID" value="MEM5502377.1"/>
    <property type="molecule type" value="Genomic_DNA"/>
</dbReference>
<sequence>MTSLRHSSVIGSAALLIALAGCTSTGLNTSLTPSVLPQKTKVLASGELIAALDGGLITRLKGNEVVRGDKSTALQNEYLALEYTAPGEAVLWQGKTLSGRIVPSQPYRVGSQDCRQYEHTVVDRGVESSVKGTACRNEGGSWSLLS</sequence>
<dbReference type="PROSITE" id="PS51257">
    <property type="entry name" value="PROKAR_LIPOPROTEIN"/>
    <property type="match status" value="1"/>
</dbReference>
<evidence type="ECO:0008006" key="3">
    <source>
        <dbReference type="Google" id="ProtNLM"/>
    </source>
</evidence>
<evidence type="ECO:0000313" key="2">
    <source>
        <dbReference type="Proteomes" id="UP001477870"/>
    </source>
</evidence>
<protein>
    <recommendedName>
        <fullName evidence="3">Surface antigen domain-containing protein</fullName>
    </recommendedName>
</protein>
<comment type="caution">
    <text evidence="1">The sequence shown here is derived from an EMBL/GenBank/DDBJ whole genome shotgun (WGS) entry which is preliminary data.</text>
</comment>
<name>A0ABU9T8E6_9HYPH</name>
<dbReference type="Proteomes" id="UP001477870">
    <property type="component" value="Unassembled WGS sequence"/>
</dbReference>
<accession>A0ABU9T8E6</accession>
<dbReference type="InterPro" id="IPR016364">
    <property type="entry name" value="Surface_antigen_Rickettsia"/>
</dbReference>
<reference evidence="1 2" key="1">
    <citation type="submission" date="2024-03" db="EMBL/GenBank/DDBJ databases">
        <title>Community enrichment and isolation of bacterial strains for fucoidan degradation.</title>
        <authorList>
            <person name="Sichert A."/>
        </authorList>
    </citation>
    <scope>NUCLEOTIDE SEQUENCE [LARGE SCALE GENOMIC DNA]</scope>
    <source>
        <strain evidence="1 2">AS62</strain>
    </source>
</reference>